<dbReference type="EMBL" id="SDMP01000014">
    <property type="protein sequence ID" value="RYR12377.1"/>
    <property type="molecule type" value="Genomic_DNA"/>
</dbReference>
<dbReference type="InterPro" id="IPR025287">
    <property type="entry name" value="WAK_GUB"/>
</dbReference>
<dbReference type="PANTHER" id="PTHR33491">
    <property type="entry name" value="OSJNBA0016N04.9 PROTEIN"/>
    <property type="match status" value="1"/>
</dbReference>
<protein>
    <recommendedName>
        <fullName evidence="4">Wall-associated receptor kinase galacturonan-binding domain-containing protein</fullName>
    </recommendedName>
</protein>
<dbReference type="Pfam" id="PF13947">
    <property type="entry name" value="GUB_WAK_bind"/>
    <property type="match status" value="1"/>
</dbReference>
<keyword evidence="6" id="KW-1185">Reference proteome</keyword>
<accession>A0A444ZDY3</accession>
<name>A0A444ZDY3_ARAHY</name>
<keyword evidence="2 3" id="KW-0732">Signal</keyword>
<evidence type="ECO:0000313" key="6">
    <source>
        <dbReference type="Proteomes" id="UP000289738"/>
    </source>
</evidence>
<evidence type="ECO:0000313" key="5">
    <source>
        <dbReference type="EMBL" id="RYR12377.1"/>
    </source>
</evidence>
<proteinExistence type="predicted"/>
<dbReference type="GO" id="GO:0016020">
    <property type="term" value="C:membrane"/>
    <property type="evidence" value="ECO:0007669"/>
    <property type="project" value="UniProtKB-SubCell"/>
</dbReference>
<feature type="chain" id="PRO_5019539500" description="Wall-associated receptor kinase galacturonan-binding domain-containing protein" evidence="3">
    <location>
        <begin position="23"/>
        <end position="431"/>
    </location>
</feature>
<gene>
    <name evidence="5" type="ORF">Ahy_B04g069920</name>
</gene>
<dbReference type="STRING" id="3818.A0A444ZDY3"/>
<sequence>MVLEFAFHVLLILGSTHIPASAQYEDTNTSIAHPNCNSTCGNVEIPFPFVMNEPYCYADQWFEIECRKHTPYLKSVGVEVSSIDVSEGTIEIMHPIHRWNCKLQHNATNTEQEVVNLRGSPFVYSQESNKFMSVGCNKISFLVSNGTQVNGCVSVCDDNEDVVDDTEIRNCNGQYCCVTSLPLYLSEFNVTVSVASVRSVEVSPTSKKAWKISPVMTDLRVLKKVGVVLEWEIHNSSITLPCSGYCVNTNITSAKNNHSGRRCYCRGYSDGNPYIEGGCSHVDGMLPFSPIINILPVIRISKSKPLKRYGKLTLTFTVAIEAHPINPNGNASQPSFFVFSSPASTPVSAVPHAIREQPQVTVVGINPSQRRLPFCLRTTARLGRSSSCATTAAGLRRSSIEVASPSPLDNATAPPVLCLHARHLGLLRVAP</sequence>
<comment type="subcellular location">
    <subcellularLocation>
        <location evidence="1">Membrane</location>
        <topology evidence="1">Single-pass membrane protein</topology>
    </subcellularLocation>
</comment>
<evidence type="ECO:0000256" key="1">
    <source>
        <dbReference type="ARBA" id="ARBA00004167"/>
    </source>
</evidence>
<reference evidence="5 6" key="1">
    <citation type="submission" date="2019-01" db="EMBL/GenBank/DDBJ databases">
        <title>Sequencing of cultivated peanut Arachis hypogaea provides insights into genome evolution and oil improvement.</title>
        <authorList>
            <person name="Chen X."/>
        </authorList>
    </citation>
    <scope>NUCLEOTIDE SEQUENCE [LARGE SCALE GENOMIC DNA]</scope>
    <source>
        <strain evidence="6">cv. Fuhuasheng</strain>
        <tissue evidence="5">Leaves</tissue>
    </source>
</reference>
<evidence type="ECO:0000256" key="2">
    <source>
        <dbReference type="ARBA" id="ARBA00022729"/>
    </source>
</evidence>
<feature type="domain" description="Wall-associated receptor kinase galacturonan-binding" evidence="4">
    <location>
        <begin position="36"/>
        <end position="92"/>
    </location>
</feature>
<comment type="caution">
    <text evidence="5">The sequence shown here is derived from an EMBL/GenBank/DDBJ whole genome shotgun (WGS) entry which is preliminary data.</text>
</comment>
<feature type="signal peptide" evidence="3">
    <location>
        <begin position="1"/>
        <end position="22"/>
    </location>
</feature>
<organism evidence="5 6">
    <name type="scientific">Arachis hypogaea</name>
    <name type="common">Peanut</name>
    <dbReference type="NCBI Taxonomy" id="3818"/>
    <lineage>
        <taxon>Eukaryota</taxon>
        <taxon>Viridiplantae</taxon>
        <taxon>Streptophyta</taxon>
        <taxon>Embryophyta</taxon>
        <taxon>Tracheophyta</taxon>
        <taxon>Spermatophyta</taxon>
        <taxon>Magnoliopsida</taxon>
        <taxon>eudicotyledons</taxon>
        <taxon>Gunneridae</taxon>
        <taxon>Pentapetalae</taxon>
        <taxon>rosids</taxon>
        <taxon>fabids</taxon>
        <taxon>Fabales</taxon>
        <taxon>Fabaceae</taxon>
        <taxon>Papilionoideae</taxon>
        <taxon>50 kb inversion clade</taxon>
        <taxon>dalbergioids sensu lato</taxon>
        <taxon>Dalbergieae</taxon>
        <taxon>Pterocarpus clade</taxon>
        <taxon>Arachis</taxon>
    </lineage>
</organism>
<evidence type="ECO:0000256" key="3">
    <source>
        <dbReference type="SAM" id="SignalP"/>
    </source>
</evidence>
<dbReference type="AlphaFoldDB" id="A0A444ZDY3"/>
<evidence type="ECO:0000259" key="4">
    <source>
        <dbReference type="Pfam" id="PF13947"/>
    </source>
</evidence>
<dbReference type="Proteomes" id="UP000289738">
    <property type="component" value="Chromosome B04"/>
</dbReference>
<dbReference type="GO" id="GO:0030247">
    <property type="term" value="F:polysaccharide binding"/>
    <property type="evidence" value="ECO:0007669"/>
    <property type="project" value="InterPro"/>
</dbReference>